<dbReference type="InterPro" id="IPR042236">
    <property type="entry name" value="PI3K_accessory_sf"/>
</dbReference>
<evidence type="ECO:0000259" key="6">
    <source>
        <dbReference type="PROSITE" id="PS50290"/>
    </source>
</evidence>
<dbReference type="PROSITE" id="PS00915">
    <property type="entry name" value="PI3_4_KINASE_1"/>
    <property type="match status" value="1"/>
</dbReference>
<dbReference type="Gene3D" id="3.30.1010.10">
    <property type="entry name" value="Phosphatidylinositol 3-kinase Catalytic Subunit, Chain A, domain 4"/>
    <property type="match status" value="1"/>
</dbReference>
<dbReference type="CDD" id="cd05165">
    <property type="entry name" value="PI3Kc_I"/>
    <property type="match status" value="1"/>
</dbReference>
<dbReference type="InterPro" id="IPR001263">
    <property type="entry name" value="PI3K_accessory_dom"/>
</dbReference>
<dbReference type="Pfam" id="PF00794">
    <property type="entry name" value="PI3K_rbd"/>
    <property type="match status" value="1"/>
</dbReference>
<dbReference type="InterPro" id="IPR018936">
    <property type="entry name" value="PI3/4_kinase_CS"/>
</dbReference>
<dbReference type="SUPFAM" id="SSF56112">
    <property type="entry name" value="Protein kinase-like (PK-like)"/>
    <property type="match status" value="1"/>
</dbReference>
<comment type="caution">
    <text evidence="11">The sequence shown here is derived from an EMBL/GenBank/DDBJ whole genome shotgun (WGS) entry which is preliminary data.</text>
</comment>
<dbReference type="SMART" id="SM00146">
    <property type="entry name" value="PI3Kc"/>
    <property type="match status" value="1"/>
</dbReference>
<dbReference type="PROSITE" id="PS51546">
    <property type="entry name" value="PI3K_RBD"/>
    <property type="match status" value="1"/>
</dbReference>
<organism evidence="11 12">
    <name type="scientific">Periplaneta americana</name>
    <name type="common">American cockroach</name>
    <name type="synonym">Blatta americana</name>
    <dbReference type="NCBI Taxonomy" id="6978"/>
    <lineage>
        <taxon>Eukaryota</taxon>
        <taxon>Metazoa</taxon>
        <taxon>Ecdysozoa</taxon>
        <taxon>Arthropoda</taxon>
        <taxon>Hexapoda</taxon>
        <taxon>Insecta</taxon>
        <taxon>Pterygota</taxon>
        <taxon>Neoptera</taxon>
        <taxon>Polyneoptera</taxon>
        <taxon>Dictyoptera</taxon>
        <taxon>Blattodea</taxon>
        <taxon>Blattoidea</taxon>
        <taxon>Blattidae</taxon>
        <taxon>Blattinae</taxon>
        <taxon>Periplaneta</taxon>
    </lineage>
</organism>
<dbReference type="InterPro" id="IPR016024">
    <property type="entry name" value="ARM-type_fold"/>
</dbReference>
<feature type="domain" description="PI3K-RBD" evidence="9">
    <location>
        <begin position="189"/>
        <end position="279"/>
    </location>
</feature>
<evidence type="ECO:0000256" key="5">
    <source>
        <dbReference type="PROSITE-ProRule" id="PRU00880"/>
    </source>
</evidence>
<dbReference type="Gene3D" id="1.10.1070.11">
    <property type="entry name" value="Phosphatidylinositol 3-/4-kinase, catalytic domain"/>
    <property type="match status" value="1"/>
</dbReference>
<feature type="domain" description="C2 PI3K-type" evidence="10">
    <location>
        <begin position="322"/>
        <end position="487"/>
    </location>
</feature>
<dbReference type="InterPro" id="IPR002420">
    <property type="entry name" value="PI3K-type_C2_dom"/>
</dbReference>
<dbReference type="PROSITE" id="PS51545">
    <property type="entry name" value="PIK_HELICAL"/>
    <property type="match status" value="1"/>
</dbReference>
<evidence type="ECO:0000313" key="12">
    <source>
        <dbReference type="Proteomes" id="UP001148838"/>
    </source>
</evidence>
<dbReference type="SMART" id="SM00143">
    <property type="entry name" value="PI3K_p85B"/>
    <property type="match status" value="1"/>
</dbReference>
<dbReference type="CDD" id="cd08693">
    <property type="entry name" value="C2_PI3K_class_I_beta_delta"/>
    <property type="match status" value="1"/>
</dbReference>
<dbReference type="Gene3D" id="3.10.20.770">
    <property type="match status" value="1"/>
</dbReference>
<dbReference type="Pfam" id="PF00792">
    <property type="entry name" value="PI3K_C2"/>
    <property type="match status" value="1"/>
</dbReference>
<dbReference type="CDD" id="cd00872">
    <property type="entry name" value="PI3Ka_I"/>
    <property type="match status" value="1"/>
</dbReference>
<dbReference type="Pfam" id="PF00613">
    <property type="entry name" value="PI3Ka"/>
    <property type="match status" value="1"/>
</dbReference>
<dbReference type="InterPro" id="IPR011009">
    <property type="entry name" value="Kinase-like_dom_sf"/>
</dbReference>
<dbReference type="SMART" id="SM00142">
    <property type="entry name" value="PI3K_C2"/>
    <property type="match status" value="1"/>
</dbReference>
<dbReference type="Proteomes" id="UP001148838">
    <property type="component" value="Unassembled WGS sequence"/>
</dbReference>
<dbReference type="InterPro" id="IPR029071">
    <property type="entry name" value="Ubiquitin-like_domsf"/>
</dbReference>
<dbReference type="PROSITE" id="PS00916">
    <property type="entry name" value="PI3_4_KINASE_2"/>
    <property type="match status" value="1"/>
</dbReference>
<accession>A0ABQ8TFG8</accession>
<keyword evidence="1" id="KW-0808">Transferase</keyword>
<evidence type="ECO:0000256" key="4">
    <source>
        <dbReference type="ARBA" id="ARBA00022840"/>
    </source>
</evidence>
<keyword evidence="12" id="KW-1185">Reference proteome</keyword>
<feature type="domain" description="PI3K/PI4K catalytic" evidence="6">
    <location>
        <begin position="760"/>
        <end position="1043"/>
    </location>
</feature>
<evidence type="ECO:0000256" key="1">
    <source>
        <dbReference type="ARBA" id="ARBA00022679"/>
    </source>
</evidence>
<dbReference type="Gene3D" id="1.25.40.70">
    <property type="entry name" value="Phosphatidylinositol 3-kinase, accessory domain (PIK)"/>
    <property type="match status" value="1"/>
</dbReference>
<dbReference type="SMART" id="SM00145">
    <property type="entry name" value="PI3Ka"/>
    <property type="match status" value="1"/>
</dbReference>
<protein>
    <recommendedName>
        <fullName evidence="13">Phosphatidylinositol-4,5-bisphosphate 3-kinase</fullName>
    </recommendedName>
</protein>
<dbReference type="PROSITE" id="PS51547">
    <property type="entry name" value="C2_PI3K"/>
    <property type="match status" value="1"/>
</dbReference>
<evidence type="ECO:0000259" key="10">
    <source>
        <dbReference type="PROSITE" id="PS51547"/>
    </source>
</evidence>
<dbReference type="PANTHER" id="PTHR10048">
    <property type="entry name" value="PHOSPHATIDYLINOSITOL KINASE"/>
    <property type="match status" value="1"/>
</dbReference>
<keyword evidence="2" id="KW-0547">Nucleotide-binding</keyword>
<dbReference type="Gene3D" id="2.60.40.150">
    <property type="entry name" value="C2 domain"/>
    <property type="match status" value="1"/>
</dbReference>
<gene>
    <name evidence="11" type="ORF">ANN_07166</name>
</gene>
<dbReference type="Pfam" id="PF02192">
    <property type="entry name" value="PI3K_p85B"/>
    <property type="match status" value="1"/>
</dbReference>
<dbReference type="InterPro" id="IPR035892">
    <property type="entry name" value="C2_domain_sf"/>
</dbReference>
<feature type="domain" description="PIK helical" evidence="8">
    <location>
        <begin position="515"/>
        <end position="692"/>
    </location>
</feature>
<reference evidence="11 12" key="1">
    <citation type="journal article" date="2022" name="Allergy">
        <title>Genome assembly and annotation of Periplaneta americana reveal a comprehensive cockroach allergen profile.</title>
        <authorList>
            <person name="Wang L."/>
            <person name="Xiong Q."/>
            <person name="Saelim N."/>
            <person name="Wang L."/>
            <person name="Nong W."/>
            <person name="Wan A.T."/>
            <person name="Shi M."/>
            <person name="Liu X."/>
            <person name="Cao Q."/>
            <person name="Hui J.H.L."/>
            <person name="Sookrung N."/>
            <person name="Leung T.F."/>
            <person name="Tungtrongchitr A."/>
            <person name="Tsui S.K.W."/>
        </authorList>
    </citation>
    <scope>NUCLEOTIDE SEQUENCE [LARGE SCALE GENOMIC DNA]</scope>
    <source>
        <strain evidence="11">PWHHKU_190912</strain>
    </source>
</reference>
<name>A0ABQ8TFG8_PERAM</name>
<dbReference type="EMBL" id="JAJSOF020000011">
    <property type="protein sequence ID" value="KAJ4445361.1"/>
    <property type="molecule type" value="Genomic_DNA"/>
</dbReference>
<evidence type="ECO:0008006" key="13">
    <source>
        <dbReference type="Google" id="ProtNLM"/>
    </source>
</evidence>
<dbReference type="InterPro" id="IPR000403">
    <property type="entry name" value="PI3/4_kinase_cat_dom"/>
</dbReference>
<feature type="domain" description="PI3K-ABD" evidence="7">
    <location>
        <begin position="18"/>
        <end position="107"/>
    </location>
</feature>
<dbReference type="InterPro" id="IPR003113">
    <property type="entry name" value="PI3K_ABD"/>
</dbReference>
<sequence>MVHIPSTYTFDFWLRGSTDPSVELSCLMPNGIFIPLEVKKNATLQEIKEDLWEEASRYPLHGMLHDSSTYVFACINSMAENEDLLDESRHLSDVRPFCSVLRLIERKGDKAENTLNIQISHLIGKGLHEFDSLKNPEVNDFRWKMRHLGDEIARERQNKSWLEKMFYQFPPRLAATPKLPSIISSKLRDGNFVLVTKFENTETTFTFNVHYMTQPLELLRTILTKKSITLNSRGEHPTDFVLKVCGQEEYLVGNYPLSQFQYVQDMLARDGVPTLVTVSVNSVLVDVDNVYENPEDEIKHTRPSPSTLTSRKKGKHVSSWTITEDFTFRITAICRLNCDVNRSVEVGVQAGLFHGGKSLCETQKTTEKQVSKEGSCEWEEDLTFDLKVCNIPRMARLCLVVYEISKTAKGVKARKLKDLKQELYINPLAWVNTTVYDFKNQLKTGAMTLYMWTYAEDVQTEDILHPLGTVVSNPNVEHATALTLTFHRYHAERTVMYSSPLMEKTPSQESAYDVPSTPLGQSKSHLEFLRQIADRDPLHEMHDQERKIIWNLRYECLHSVPHLLPKLLDCVEWNDLKEVSEVTLLLQQWPKLPVEKALELLDYAYADQAVRNFAVQCLKDISDDDLFLYLLQLVQALKHESYLFCDLVEFLLRRALNNQKIGHYLFWHLRSEMQVASVSVRFGLILEAYCRGSQEHMKVLARQIESLDKLKITSEMVRQRKDKDKARAFMLEHLDQKHITDSISRVLSPLDPSYRCRKIKVDKCRVMDSKMRPLWIVFENDDPYGDDIYIIFKNGDDLRQDMLTLQMIRIMDKLWKNEGLDLRMNPYGCISTEHRVGLIEVVLSAETIANIQKEKGMFSATSAFRKGSLLAWLKDNNQSEMLLNKAIEEFTLSCAGYCVATYVLGVADRHSDNIMVKKTGQLFHIDFGHILGHFKEKFGFRRERVPFVLTHDFVHVINKGQTKKEALEFQVFQRYCEQAFLILRKHGSLIISLFAMMISTGLPELSSEKDLNYLRDTLVMEMTEQDALTHFRSKFDEALCNSWKTSLNWASHNMAKNNKQ</sequence>
<dbReference type="SUPFAM" id="SSF48371">
    <property type="entry name" value="ARM repeat"/>
    <property type="match status" value="1"/>
</dbReference>
<dbReference type="InterPro" id="IPR015433">
    <property type="entry name" value="PI3/4_kinase"/>
</dbReference>
<dbReference type="PROSITE" id="PS51544">
    <property type="entry name" value="PI3K_ABD"/>
    <property type="match status" value="1"/>
</dbReference>
<dbReference type="InterPro" id="IPR036940">
    <property type="entry name" value="PI3/4_kinase_cat_sf"/>
</dbReference>
<evidence type="ECO:0000256" key="3">
    <source>
        <dbReference type="ARBA" id="ARBA00022777"/>
    </source>
</evidence>
<evidence type="ECO:0000313" key="11">
    <source>
        <dbReference type="EMBL" id="KAJ4445361.1"/>
    </source>
</evidence>
<proteinExistence type="inferred from homology"/>
<dbReference type="PROSITE" id="PS50290">
    <property type="entry name" value="PI3_4_KINASE_3"/>
    <property type="match status" value="1"/>
</dbReference>
<dbReference type="PANTHER" id="PTHR10048:SF118">
    <property type="entry name" value="PI-3 KINASE"/>
    <property type="match status" value="1"/>
</dbReference>
<keyword evidence="3" id="KW-0418">Kinase</keyword>
<dbReference type="Pfam" id="PF00454">
    <property type="entry name" value="PI3_PI4_kinase"/>
    <property type="match status" value="1"/>
</dbReference>
<evidence type="ECO:0000259" key="7">
    <source>
        <dbReference type="PROSITE" id="PS51544"/>
    </source>
</evidence>
<comment type="similarity">
    <text evidence="5">Belongs to the PI3/PI4-kinase family.</text>
</comment>
<dbReference type="SMART" id="SM00144">
    <property type="entry name" value="PI3K_rbd"/>
    <property type="match status" value="1"/>
</dbReference>
<evidence type="ECO:0000259" key="9">
    <source>
        <dbReference type="PROSITE" id="PS51546"/>
    </source>
</evidence>
<keyword evidence="4" id="KW-0067">ATP-binding</keyword>
<evidence type="ECO:0000256" key="2">
    <source>
        <dbReference type="ARBA" id="ARBA00022741"/>
    </source>
</evidence>
<dbReference type="InterPro" id="IPR000341">
    <property type="entry name" value="PI3K_Ras-bd_dom"/>
</dbReference>
<evidence type="ECO:0000259" key="8">
    <source>
        <dbReference type="PROSITE" id="PS51545"/>
    </source>
</evidence>
<dbReference type="SUPFAM" id="SSF49562">
    <property type="entry name" value="C2 domain (Calcium/lipid-binding domain, CaLB)"/>
    <property type="match status" value="1"/>
</dbReference>
<dbReference type="SUPFAM" id="SSF54236">
    <property type="entry name" value="Ubiquitin-like"/>
    <property type="match status" value="1"/>
</dbReference>